<dbReference type="InterPro" id="IPR050957">
    <property type="entry name" value="BMP_lipoprotein"/>
</dbReference>
<dbReference type="KEGG" id="mgly:NCTC10194_00138"/>
<dbReference type="EMBL" id="LR215024">
    <property type="protein sequence ID" value="VEU70147.1"/>
    <property type="molecule type" value="Genomic_DNA"/>
</dbReference>
<evidence type="ECO:0000313" key="7">
    <source>
        <dbReference type="EMBL" id="VEU70147.1"/>
    </source>
</evidence>
<comment type="subcellular location">
    <subcellularLocation>
        <location evidence="1">Cell membrane</location>
    </subcellularLocation>
</comment>
<evidence type="ECO:0000256" key="2">
    <source>
        <dbReference type="ARBA" id="ARBA00022475"/>
    </source>
</evidence>
<dbReference type="GO" id="GO:0005886">
    <property type="term" value="C:plasma membrane"/>
    <property type="evidence" value="ECO:0007669"/>
    <property type="project" value="UniProtKB-SubCell"/>
</dbReference>
<dbReference type="InterPro" id="IPR008107">
    <property type="entry name" value="Mycoplasma_p48"/>
</dbReference>
<keyword evidence="5" id="KW-0449">Lipoprotein</keyword>
<evidence type="ECO:0000256" key="4">
    <source>
        <dbReference type="ARBA" id="ARBA00023136"/>
    </source>
</evidence>
<dbReference type="Proteomes" id="UP000290815">
    <property type="component" value="Chromosome"/>
</dbReference>
<evidence type="ECO:0000259" key="6">
    <source>
        <dbReference type="Pfam" id="PF02608"/>
    </source>
</evidence>
<dbReference type="AlphaFoldDB" id="A0A449AUG6"/>
<protein>
    <recommendedName>
        <fullName evidence="6">ABC transporter substrate-binding protein PnrA-like domain-containing protein</fullName>
    </recommendedName>
</protein>
<keyword evidence="2" id="KW-1003">Cell membrane</keyword>
<organism evidence="7 8">
    <name type="scientific">Mycoplasmopsis glycophila</name>
    <dbReference type="NCBI Taxonomy" id="171285"/>
    <lineage>
        <taxon>Bacteria</taxon>
        <taxon>Bacillati</taxon>
        <taxon>Mycoplasmatota</taxon>
        <taxon>Mycoplasmoidales</taxon>
        <taxon>Metamycoplasmataceae</taxon>
        <taxon>Mycoplasmopsis</taxon>
    </lineage>
</organism>
<dbReference type="RefSeq" id="WP_052353015.1">
    <property type="nucleotide sequence ID" value="NZ_LR215024.1"/>
</dbReference>
<dbReference type="PANTHER" id="PTHR34296">
    <property type="entry name" value="TRANSCRIPTIONAL ACTIVATOR PROTEIN MED"/>
    <property type="match status" value="1"/>
</dbReference>
<evidence type="ECO:0000313" key="8">
    <source>
        <dbReference type="Proteomes" id="UP000290815"/>
    </source>
</evidence>
<dbReference type="PANTHER" id="PTHR34296:SF2">
    <property type="entry name" value="ABC TRANSPORTER GUANOSINE-BINDING PROTEIN NUPN"/>
    <property type="match status" value="1"/>
</dbReference>
<dbReference type="InterPro" id="IPR003760">
    <property type="entry name" value="PnrA-like"/>
</dbReference>
<feature type="domain" description="ABC transporter substrate-binding protein PnrA-like" evidence="6">
    <location>
        <begin position="62"/>
        <end position="333"/>
    </location>
</feature>
<dbReference type="Pfam" id="PF02608">
    <property type="entry name" value="Bmp"/>
    <property type="match status" value="1"/>
</dbReference>
<name>A0A449AUG6_9BACT</name>
<dbReference type="Gene3D" id="3.40.50.2300">
    <property type="match status" value="2"/>
</dbReference>
<sequence length="430" mass="47466">MKKIRNIILGLSTVVVGVAPLAIAMKCSEDKKQQKELKILSSLEKNDSLTSDVQVTRKPKMILITDEGHVTDKSFNQSSWEALQVIKQQIGDKGETNYIEPSQEGYDGAYNAARTQGWNIWILSGFKHENPIKKYLANATNRKALEDAKVKIICVDFAIDKTVYNYAYSLQFKVSEPGWIVGYATGAYLNDLFPNNPEKRIASSFGGGPFNGVTDFNRGFVKGLLAWNVANPDKKVKTNKTGVPLDSGFIPNDAMKNVIINVLSEKPNVVLPVAGPATNTTVEMFIKDKTYSDATVIGVDVDQAYSYQEGSKQFKRFLTSITKNIAQAVYDVILASEFNIDSKNLFADTPTKTTKGWTNGLAEKWAGYTKSHIANDELRTKYDTHLAEALSKFQALSAEEKTKVNTDTLPDGTAGTPQDLLNAYATKINE</sequence>
<dbReference type="PRINTS" id="PR01733">
    <property type="entry name" value="LIPPROTEIN48"/>
</dbReference>
<evidence type="ECO:0000256" key="3">
    <source>
        <dbReference type="ARBA" id="ARBA00022729"/>
    </source>
</evidence>
<keyword evidence="3" id="KW-0732">Signal</keyword>
<proteinExistence type="predicted"/>
<accession>A0A449AUG6</accession>
<evidence type="ECO:0000256" key="5">
    <source>
        <dbReference type="ARBA" id="ARBA00023288"/>
    </source>
</evidence>
<keyword evidence="8" id="KW-1185">Reference proteome</keyword>
<reference evidence="7 8" key="1">
    <citation type="submission" date="2019-01" db="EMBL/GenBank/DDBJ databases">
        <authorList>
            <consortium name="Pathogen Informatics"/>
        </authorList>
    </citation>
    <scope>NUCLEOTIDE SEQUENCE [LARGE SCALE GENOMIC DNA]</scope>
    <source>
        <strain evidence="7 8">NCTC10194</strain>
    </source>
</reference>
<gene>
    <name evidence="7" type="ORF">NCTC10194_00138</name>
</gene>
<keyword evidence="4" id="KW-0472">Membrane</keyword>
<evidence type="ECO:0000256" key="1">
    <source>
        <dbReference type="ARBA" id="ARBA00004236"/>
    </source>
</evidence>
<dbReference type="PIRSF" id="PIRSF032900">
    <property type="entry name" value="Mycoplasma_p48"/>
    <property type="match status" value="1"/>
</dbReference>